<sequence length="260" mass="30617">MIHQETGFPCVNAATYAGLGIDYILQRARSLVKPGDLVLLPLEYESYIEDGKLNSSLIDYVFARDTNYLRSVGFIKQIRFLSGISLSRLQTGILGKFRTPERWQDYYKSENLNQYGDETGNRESGMSRKEYKALDSLKPRQDFQGYISSTHGMKIIQNFVDWSNTNQIKILATWPNMLWFDVYQKDTYQTFFKSLEDFYDQIKVPIVGKPRDFLYDKSLFYDRIYHLNDQGVHHRTRQLIDLLKPILEREMDRVKIQSTR</sequence>
<organism evidence="1 2">
    <name type="scientific">Limnofasciculus baicalensis BBK-W-15</name>
    <dbReference type="NCBI Taxonomy" id="2699891"/>
    <lineage>
        <taxon>Bacteria</taxon>
        <taxon>Bacillati</taxon>
        <taxon>Cyanobacteriota</taxon>
        <taxon>Cyanophyceae</taxon>
        <taxon>Coleofasciculales</taxon>
        <taxon>Coleofasciculaceae</taxon>
        <taxon>Limnofasciculus</taxon>
        <taxon>Limnofasciculus baicalensis</taxon>
    </lineage>
</organism>
<dbReference type="Proteomes" id="UP001204953">
    <property type="component" value="Unassembled WGS sequence"/>
</dbReference>
<gene>
    <name evidence="1" type="ORF">NJ959_16550</name>
</gene>
<dbReference type="EMBL" id="JAMZMM010000164">
    <property type="protein sequence ID" value="MCP2730045.1"/>
    <property type="molecule type" value="Genomic_DNA"/>
</dbReference>
<reference evidence="1" key="1">
    <citation type="submission" date="2022-06" db="EMBL/GenBank/DDBJ databases">
        <title>New cyanobacteria of genus Symplocastrum in benthos of Lake Baikal.</title>
        <authorList>
            <person name="Sorokovikova E."/>
            <person name="Tikhonova I."/>
            <person name="Krasnopeev A."/>
            <person name="Evseev P."/>
            <person name="Gladkikh A."/>
            <person name="Belykh O."/>
        </authorList>
    </citation>
    <scope>NUCLEOTIDE SEQUENCE</scope>
    <source>
        <strain evidence="1">BBK-W-15</strain>
    </source>
</reference>
<proteinExistence type="predicted"/>
<keyword evidence="2" id="KW-1185">Reference proteome</keyword>
<comment type="caution">
    <text evidence="1">The sequence shown here is derived from an EMBL/GenBank/DDBJ whole genome shotgun (WGS) entry which is preliminary data.</text>
</comment>
<evidence type="ECO:0000313" key="1">
    <source>
        <dbReference type="EMBL" id="MCP2730045.1"/>
    </source>
</evidence>
<dbReference type="RefSeq" id="WP_254012813.1">
    <property type="nucleotide sequence ID" value="NZ_JAMZMM010000164.1"/>
</dbReference>
<evidence type="ECO:0000313" key="2">
    <source>
        <dbReference type="Proteomes" id="UP001204953"/>
    </source>
</evidence>
<dbReference type="AlphaFoldDB" id="A0AAE3GSR7"/>
<accession>A0AAE3GSR7</accession>
<protein>
    <submittedName>
        <fullName evidence="1">Uncharacterized protein</fullName>
    </submittedName>
</protein>
<name>A0AAE3GSR7_9CYAN</name>